<dbReference type="PROSITE" id="PS51686">
    <property type="entry name" value="SAM_MT_RSMB_NOP"/>
    <property type="match status" value="1"/>
</dbReference>
<dbReference type="InterPro" id="IPR018314">
    <property type="entry name" value="RsmB/NOL1/NOP2-like_CS"/>
</dbReference>
<dbReference type="PANTHER" id="PTHR22807">
    <property type="entry name" value="NOP2 YEAST -RELATED NOL1/NOP2/FMU SUN DOMAIN-CONTAINING"/>
    <property type="match status" value="1"/>
</dbReference>
<feature type="binding site" evidence="14">
    <location>
        <position position="290"/>
    </location>
    <ligand>
        <name>S-adenosyl-L-methionine</name>
        <dbReference type="ChEBI" id="CHEBI:59789"/>
    </ligand>
</feature>
<dbReference type="NCBIfam" id="TIGR00563">
    <property type="entry name" value="rsmB"/>
    <property type="match status" value="1"/>
</dbReference>
<comment type="similarity">
    <text evidence="3 14">Belongs to the class I-like SAM-binding methyltransferase superfamily. RsmB/NOP family.</text>
</comment>
<dbReference type="InterPro" id="IPR029063">
    <property type="entry name" value="SAM-dependent_MTases_sf"/>
</dbReference>
<feature type="binding site" evidence="14">
    <location>
        <position position="335"/>
    </location>
    <ligand>
        <name>S-adenosyl-L-methionine</name>
        <dbReference type="ChEBI" id="CHEBI:59789"/>
    </ligand>
</feature>
<feature type="binding site" evidence="14">
    <location>
        <position position="316"/>
    </location>
    <ligand>
        <name>S-adenosyl-L-methionine</name>
        <dbReference type="ChEBI" id="CHEBI:59789"/>
    </ligand>
</feature>
<comment type="catalytic activity">
    <reaction evidence="13">
        <text>cytidine(967) in 16S rRNA + S-adenosyl-L-methionine = 5-methylcytidine(967) in 16S rRNA + S-adenosyl-L-homocysteine + H(+)</text>
        <dbReference type="Rhea" id="RHEA:42748"/>
        <dbReference type="Rhea" id="RHEA-COMP:10219"/>
        <dbReference type="Rhea" id="RHEA-COMP:10220"/>
        <dbReference type="ChEBI" id="CHEBI:15378"/>
        <dbReference type="ChEBI" id="CHEBI:57856"/>
        <dbReference type="ChEBI" id="CHEBI:59789"/>
        <dbReference type="ChEBI" id="CHEBI:74483"/>
        <dbReference type="ChEBI" id="CHEBI:82748"/>
        <dbReference type="EC" id="2.1.1.176"/>
    </reaction>
</comment>
<evidence type="ECO:0000256" key="6">
    <source>
        <dbReference type="ARBA" id="ARBA00022552"/>
    </source>
</evidence>
<dbReference type="InterPro" id="IPR035926">
    <property type="entry name" value="NusB-like_sf"/>
</dbReference>
<evidence type="ECO:0000256" key="11">
    <source>
        <dbReference type="ARBA" id="ARBA00030399"/>
    </source>
</evidence>
<gene>
    <name evidence="16" type="ORF">CWI78_06890</name>
</gene>
<dbReference type="Pfam" id="PF22458">
    <property type="entry name" value="RsmF-B_ferredox"/>
    <property type="match status" value="1"/>
</dbReference>
<reference evidence="17" key="1">
    <citation type="journal article" date="2018" name="Front. Microbiol.">
        <title>Genome-Based Analysis Reveals the Taxonomy and Diversity of the Family Idiomarinaceae.</title>
        <authorList>
            <person name="Liu Y."/>
            <person name="Lai Q."/>
            <person name="Shao Z."/>
        </authorList>
    </citation>
    <scope>NUCLEOTIDE SEQUENCE [LARGE SCALE GENOMIC DNA]</scope>
    <source>
        <strain evidence="17">R22</strain>
    </source>
</reference>
<dbReference type="RefSeq" id="WP_126781554.1">
    <property type="nucleotide sequence ID" value="NZ_PIQC01000004.1"/>
</dbReference>
<feature type="domain" description="SAM-dependent MTase RsmB/NOP-type" evidence="15">
    <location>
        <begin position="176"/>
        <end position="441"/>
    </location>
</feature>
<keyword evidence="5" id="KW-0963">Cytoplasm</keyword>
<dbReference type="CDD" id="cd02440">
    <property type="entry name" value="AdoMet_MTases"/>
    <property type="match status" value="1"/>
</dbReference>
<evidence type="ECO:0000256" key="7">
    <source>
        <dbReference type="ARBA" id="ARBA00022603"/>
    </source>
</evidence>
<evidence type="ECO:0000256" key="13">
    <source>
        <dbReference type="ARBA" id="ARBA00047283"/>
    </source>
</evidence>
<evidence type="ECO:0000256" key="9">
    <source>
        <dbReference type="ARBA" id="ARBA00022691"/>
    </source>
</evidence>
<dbReference type="InterPro" id="IPR001678">
    <property type="entry name" value="MeTrfase_RsmB-F_NOP2_dom"/>
</dbReference>
<dbReference type="SUPFAM" id="SSF53335">
    <property type="entry name" value="S-adenosyl-L-methionine-dependent methyltransferases"/>
    <property type="match status" value="1"/>
</dbReference>
<dbReference type="GO" id="GO:0006355">
    <property type="term" value="P:regulation of DNA-templated transcription"/>
    <property type="evidence" value="ECO:0007669"/>
    <property type="project" value="InterPro"/>
</dbReference>
<accession>A0A432Z0E9</accession>
<dbReference type="Pfam" id="PF01189">
    <property type="entry name" value="Methyltr_RsmB-F"/>
    <property type="match status" value="1"/>
</dbReference>
<dbReference type="SUPFAM" id="SSF48013">
    <property type="entry name" value="NusB-like"/>
    <property type="match status" value="1"/>
</dbReference>
<comment type="function">
    <text evidence="1">Specifically methylates the cytosine at position 967 (m5C967) of 16S rRNA.</text>
</comment>
<evidence type="ECO:0000259" key="15">
    <source>
        <dbReference type="PROSITE" id="PS51686"/>
    </source>
</evidence>
<dbReference type="InterPro" id="IPR054728">
    <property type="entry name" value="RsmB-like_ferredoxin"/>
</dbReference>
<evidence type="ECO:0000256" key="14">
    <source>
        <dbReference type="PROSITE-ProRule" id="PRU01023"/>
    </source>
</evidence>
<dbReference type="Gene3D" id="3.30.70.1170">
    <property type="entry name" value="Sun protein, domain 3"/>
    <property type="match status" value="1"/>
</dbReference>
<dbReference type="PRINTS" id="PR02008">
    <property type="entry name" value="RCMTFAMILY"/>
</dbReference>
<dbReference type="EC" id="2.1.1.176" evidence="4"/>
<keyword evidence="17" id="KW-1185">Reference proteome</keyword>
<evidence type="ECO:0000256" key="5">
    <source>
        <dbReference type="ARBA" id="ARBA00022490"/>
    </source>
</evidence>
<sequence length="442" mass="48748">MNHNESSSNSGQGSHSRAAAAMALFQVLEKGESLSAALPHATNKLSDADKRLASAISYGVLRVLPSLNRLVGAKLDKPLKGKLKILHYLLLVGAYQLYCQRIKDHAAVSATVEAARVIGKRNHKGLVNGILRQLLREAPAADESQQRELPDDSMQNHPRWLFDAIQADHPEHASKILTENNTHPPMWLRVNQRFATRDDYLQQLQDSGIAAKADDSASNAIQLDSPCPVEKLPGFARGHVSVQDRSAQLAADQLNVDASHRVLDCCAAPGGKLLHLLEQHSFEQPVQAIDIDPKRLERVDENLERAGLSAVIHCADVASTNDWWDGEPFDRILLDAPCSATGVIRRHPDIKWLRRAEDINELAHLQNQILSSLWPLLKPGGELLYATCSILRQENQTQIESFLKQQSGASLIPITAAHETLQLLPGEYGGDGFFYARLKKAQ</sequence>
<dbReference type="NCBIfam" id="NF008149">
    <property type="entry name" value="PRK10901.1"/>
    <property type="match status" value="1"/>
</dbReference>
<feature type="active site" description="Nucleophile" evidence="14">
    <location>
        <position position="388"/>
    </location>
</feature>
<dbReference type="AlphaFoldDB" id="A0A432Z0E9"/>
<dbReference type="GO" id="GO:0003723">
    <property type="term" value="F:RNA binding"/>
    <property type="evidence" value="ECO:0007669"/>
    <property type="project" value="UniProtKB-UniRule"/>
</dbReference>
<dbReference type="EMBL" id="PIQC01000004">
    <property type="protein sequence ID" value="RUO69644.1"/>
    <property type="molecule type" value="Genomic_DNA"/>
</dbReference>
<dbReference type="PROSITE" id="PS01153">
    <property type="entry name" value="NOL1_NOP2_SUN"/>
    <property type="match status" value="1"/>
</dbReference>
<organism evidence="16 17">
    <name type="scientific">Idiomarina ramblicola</name>
    <dbReference type="NCBI Taxonomy" id="263724"/>
    <lineage>
        <taxon>Bacteria</taxon>
        <taxon>Pseudomonadati</taxon>
        <taxon>Pseudomonadota</taxon>
        <taxon>Gammaproteobacteria</taxon>
        <taxon>Alteromonadales</taxon>
        <taxon>Idiomarinaceae</taxon>
        <taxon>Idiomarina</taxon>
    </lineage>
</organism>
<protein>
    <recommendedName>
        <fullName evidence="4">16S rRNA (cytosine(967)-C(5))-methyltransferase</fullName>
        <ecNumber evidence="4">2.1.1.176</ecNumber>
    </recommendedName>
    <alternativeName>
        <fullName evidence="11">16S rRNA m5C967 methyltransferase</fullName>
    </alternativeName>
    <alternativeName>
        <fullName evidence="12">rRNA (cytosine-C(5)-)-methyltransferase RsmB</fullName>
    </alternativeName>
</protein>
<dbReference type="GO" id="GO:0070475">
    <property type="term" value="P:rRNA base methylation"/>
    <property type="evidence" value="ECO:0007669"/>
    <property type="project" value="TreeGrafter"/>
</dbReference>
<comment type="caution">
    <text evidence="16">The sequence shown here is derived from an EMBL/GenBank/DDBJ whole genome shotgun (WGS) entry which is preliminary data.</text>
</comment>
<dbReference type="GO" id="GO:0009383">
    <property type="term" value="F:rRNA (cytosine-C5-)-methyltransferase activity"/>
    <property type="evidence" value="ECO:0007669"/>
    <property type="project" value="TreeGrafter"/>
</dbReference>
<dbReference type="InterPro" id="IPR049560">
    <property type="entry name" value="MeTrfase_RsmB-F_NOP2_cat"/>
</dbReference>
<dbReference type="PANTHER" id="PTHR22807:SF61">
    <property type="entry name" value="NOL1_NOP2_SUN FAMILY PROTEIN _ ANTITERMINATION NUSB DOMAIN-CONTAINING PROTEIN"/>
    <property type="match status" value="1"/>
</dbReference>
<dbReference type="Gene3D" id="1.10.940.10">
    <property type="entry name" value="NusB-like"/>
    <property type="match status" value="1"/>
</dbReference>
<keyword evidence="10 14" id="KW-0694">RNA-binding</keyword>
<comment type="subcellular location">
    <subcellularLocation>
        <location evidence="2">Cytoplasm</location>
    </subcellularLocation>
</comment>
<dbReference type="FunFam" id="3.30.70.1170:FF:000002">
    <property type="entry name" value="Ribosomal RNA small subunit methyltransferase B"/>
    <property type="match status" value="1"/>
</dbReference>
<evidence type="ECO:0000256" key="2">
    <source>
        <dbReference type="ARBA" id="ARBA00004496"/>
    </source>
</evidence>
<dbReference type="Gene3D" id="3.40.50.150">
    <property type="entry name" value="Vaccinia Virus protein VP39"/>
    <property type="match status" value="1"/>
</dbReference>
<keyword evidence="7 14" id="KW-0489">Methyltransferase</keyword>
<evidence type="ECO:0000256" key="1">
    <source>
        <dbReference type="ARBA" id="ARBA00002724"/>
    </source>
</evidence>
<dbReference type="NCBIfam" id="NF011494">
    <property type="entry name" value="PRK14902.1"/>
    <property type="match status" value="1"/>
</dbReference>
<dbReference type="Pfam" id="PF01029">
    <property type="entry name" value="NusB"/>
    <property type="match status" value="1"/>
</dbReference>
<dbReference type="GO" id="GO:0005829">
    <property type="term" value="C:cytosol"/>
    <property type="evidence" value="ECO:0007669"/>
    <property type="project" value="TreeGrafter"/>
</dbReference>
<evidence type="ECO:0000256" key="12">
    <source>
        <dbReference type="ARBA" id="ARBA00031088"/>
    </source>
</evidence>
<dbReference type="OrthoDB" id="9810297at2"/>
<keyword evidence="8 14" id="KW-0808">Transferase</keyword>
<evidence type="ECO:0000256" key="8">
    <source>
        <dbReference type="ARBA" id="ARBA00022679"/>
    </source>
</evidence>
<proteinExistence type="inferred from homology"/>
<dbReference type="FunFam" id="3.40.50.150:FF:000022">
    <property type="entry name" value="Ribosomal RNA small subunit methyltransferase B"/>
    <property type="match status" value="1"/>
</dbReference>
<dbReference type="Proteomes" id="UP000288058">
    <property type="component" value="Unassembled WGS sequence"/>
</dbReference>
<dbReference type="InterPro" id="IPR004573">
    <property type="entry name" value="rRNA_ssu_MeTfrase_B"/>
</dbReference>
<evidence type="ECO:0000313" key="16">
    <source>
        <dbReference type="EMBL" id="RUO69644.1"/>
    </source>
</evidence>
<evidence type="ECO:0000256" key="3">
    <source>
        <dbReference type="ARBA" id="ARBA00007494"/>
    </source>
</evidence>
<evidence type="ECO:0000256" key="4">
    <source>
        <dbReference type="ARBA" id="ARBA00012140"/>
    </source>
</evidence>
<keyword evidence="6" id="KW-0698">rRNA processing</keyword>
<name>A0A432Z0E9_9GAMM</name>
<evidence type="ECO:0000256" key="10">
    <source>
        <dbReference type="ARBA" id="ARBA00022884"/>
    </source>
</evidence>
<keyword evidence="9 14" id="KW-0949">S-adenosyl-L-methionine</keyword>
<evidence type="ECO:0000313" key="17">
    <source>
        <dbReference type="Proteomes" id="UP000288058"/>
    </source>
</evidence>
<dbReference type="InterPro" id="IPR023267">
    <property type="entry name" value="RCMT"/>
</dbReference>
<feature type="binding site" evidence="14">
    <location>
        <begin position="266"/>
        <end position="272"/>
    </location>
    <ligand>
        <name>S-adenosyl-L-methionine</name>
        <dbReference type="ChEBI" id="CHEBI:59789"/>
    </ligand>
</feature>
<dbReference type="InterPro" id="IPR006027">
    <property type="entry name" value="NusB_RsmB_TIM44"/>
</dbReference>